<sequence>MGFSTLDTGSAQDTLHFDEDRMVAGIMEWAECESPTLEAGAVNRMMDLASRALALMGARIERIPGRMGLGDCIRARLPHSAPDGTPGILIAAHLDTVHPLGTLKQLPVRREGDRVYGPGICDMKGGTYMAIEALRQIGLAGLATPLPVTVLLTPDEEIGTPSARDLVEAEAARNLLVLVPEPGRPDGTPCGGLVSGRHAVARFEVRTTGRPSHAGARLAAGRSAIREMCRQVLDIEAMSTERCTYSVGVIQGGQWANCVAAHCDARVLLSMAETEAELQAGIARMLARRSSTPDVALTVRPTCVRPVWTPGRACTALFEHARQVARGLGFDVAASSSPGGSDGNFTGAMGVPTLDGLGILGDMYHTLEEHMLVSSIVPRTRLLAGLLLSLAPSA</sequence>
<feature type="active site" description="Proton acceptor" evidence="5">
    <location>
        <position position="156"/>
    </location>
</feature>
<organism evidence="7 8">
    <name type="scientific">Gluconacetobacter azotocaptans</name>
    <dbReference type="NCBI Taxonomy" id="142834"/>
    <lineage>
        <taxon>Bacteria</taxon>
        <taxon>Pseudomonadati</taxon>
        <taxon>Pseudomonadota</taxon>
        <taxon>Alphaproteobacteria</taxon>
        <taxon>Acetobacterales</taxon>
        <taxon>Acetobacteraceae</taxon>
        <taxon>Gluconacetobacter</taxon>
    </lineage>
</organism>
<reference evidence="7 8" key="1">
    <citation type="submission" date="2020-04" db="EMBL/GenBank/DDBJ databases">
        <title>Description of novel Gluconacetobacter.</title>
        <authorList>
            <person name="Sombolestani A."/>
        </authorList>
    </citation>
    <scope>NUCLEOTIDE SEQUENCE [LARGE SCALE GENOMIC DNA]</scope>
    <source>
        <strain evidence="7 8">LMG 21311</strain>
    </source>
</reference>
<evidence type="ECO:0000256" key="3">
    <source>
        <dbReference type="ARBA" id="ARBA00022801"/>
    </source>
</evidence>
<dbReference type="InterPro" id="IPR036264">
    <property type="entry name" value="Bact_exopeptidase_dim_dom"/>
</dbReference>
<evidence type="ECO:0000256" key="1">
    <source>
        <dbReference type="ARBA" id="ARBA00001947"/>
    </source>
</evidence>
<protein>
    <submittedName>
        <fullName evidence="7">M20/M25/M40 family metallo-hydrolase</fullName>
    </submittedName>
</protein>
<accession>A0A7W4JSP0</accession>
<evidence type="ECO:0000313" key="7">
    <source>
        <dbReference type="EMBL" id="MBB2190164.1"/>
    </source>
</evidence>
<gene>
    <name evidence="7" type="ORF">HLH34_09300</name>
</gene>
<evidence type="ECO:0000256" key="4">
    <source>
        <dbReference type="ARBA" id="ARBA00022833"/>
    </source>
</evidence>
<feature type="active site" evidence="5">
    <location>
        <position position="95"/>
    </location>
</feature>
<dbReference type="PROSITE" id="PS00758">
    <property type="entry name" value="ARGE_DAPE_CPG2_1"/>
    <property type="match status" value="1"/>
</dbReference>
<dbReference type="SUPFAM" id="SSF55031">
    <property type="entry name" value="Bacterial exopeptidase dimerisation domain"/>
    <property type="match status" value="1"/>
</dbReference>
<dbReference type="Gene3D" id="3.30.70.360">
    <property type="match status" value="1"/>
</dbReference>
<dbReference type="AlphaFoldDB" id="A0A7W4JSP0"/>
<dbReference type="InterPro" id="IPR050072">
    <property type="entry name" value="Peptidase_M20A"/>
</dbReference>
<proteinExistence type="predicted"/>
<keyword evidence="3 7" id="KW-0378">Hydrolase</keyword>
<dbReference type="InterPro" id="IPR001261">
    <property type="entry name" value="ArgE/DapE_CS"/>
</dbReference>
<evidence type="ECO:0000313" key="8">
    <source>
        <dbReference type="Proteomes" id="UP000555756"/>
    </source>
</evidence>
<dbReference type="SUPFAM" id="SSF53187">
    <property type="entry name" value="Zn-dependent exopeptidases"/>
    <property type="match status" value="1"/>
</dbReference>
<dbReference type="InterPro" id="IPR002933">
    <property type="entry name" value="Peptidase_M20"/>
</dbReference>
<name>A0A7W4JSP0_9PROT</name>
<dbReference type="InterPro" id="IPR017150">
    <property type="entry name" value="Pept_M20_glutamate_carboxypep"/>
</dbReference>
<keyword evidence="4" id="KW-0862">Zinc</keyword>
<dbReference type="Pfam" id="PF07687">
    <property type="entry name" value="M20_dimer"/>
    <property type="match status" value="1"/>
</dbReference>
<dbReference type="GO" id="GO:0016787">
    <property type="term" value="F:hydrolase activity"/>
    <property type="evidence" value="ECO:0007669"/>
    <property type="project" value="UniProtKB-KW"/>
</dbReference>
<dbReference type="GO" id="GO:0046872">
    <property type="term" value="F:metal ion binding"/>
    <property type="evidence" value="ECO:0007669"/>
    <property type="project" value="UniProtKB-KW"/>
</dbReference>
<dbReference type="PANTHER" id="PTHR43808:SF9">
    <property type="entry name" value="BLL0789 PROTEIN"/>
    <property type="match status" value="1"/>
</dbReference>
<keyword evidence="8" id="KW-1185">Reference proteome</keyword>
<dbReference type="CDD" id="cd03885">
    <property type="entry name" value="M20_CPDG2"/>
    <property type="match status" value="1"/>
</dbReference>
<dbReference type="NCBIfam" id="NF005678">
    <property type="entry name" value="PRK07473.1"/>
    <property type="match status" value="1"/>
</dbReference>
<dbReference type="Gene3D" id="3.40.630.10">
    <property type="entry name" value="Zn peptidases"/>
    <property type="match status" value="1"/>
</dbReference>
<keyword evidence="2" id="KW-0479">Metal-binding</keyword>
<comment type="caution">
    <text evidence="7">The sequence shown here is derived from an EMBL/GenBank/DDBJ whole genome shotgun (WGS) entry which is preliminary data.</text>
</comment>
<dbReference type="EMBL" id="JABEQF010000005">
    <property type="protein sequence ID" value="MBB2190164.1"/>
    <property type="molecule type" value="Genomic_DNA"/>
</dbReference>
<evidence type="ECO:0000256" key="2">
    <source>
        <dbReference type="ARBA" id="ARBA00022723"/>
    </source>
</evidence>
<dbReference type="RefSeq" id="WP_183119279.1">
    <property type="nucleotide sequence ID" value="NZ_JABEQF010000005.1"/>
</dbReference>
<dbReference type="PIRSF" id="PIRSF037238">
    <property type="entry name" value="Carboxypeptidase_G2"/>
    <property type="match status" value="1"/>
</dbReference>
<dbReference type="PANTHER" id="PTHR43808">
    <property type="entry name" value="ACETYLORNITHINE DEACETYLASE"/>
    <property type="match status" value="1"/>
</dbReference>
<dbReference type="Proteomes" id="UP000555756">
    <property type="component" value="Unassembled WGS sequence"/>
</dbReference>
<dbReference type="InterPro" id="IPR011650">
    <property type="entry name" value="Peptidase_M20_dimer"/>
</dbReference>
<feature type="domain" description="Peptidase M20 dimerisation" evidence="6">
    <location>
        <begin position="199"/>
        <end position="274"/>
    </location>
</feature>
<evidence type="ECO:0000256" key="5">
    <source>
        <dbReference type="PIRSR" id="PIRSR037238-1"/>
    </source>
</evidence>
<dbReference type="Pfam" id="PF01546">
    <property type="entry name" value="Peptidase_M20"/>
    <property type="match status" value="1"/>
</dbReference>
<comment type="cofactor">
    <cofactor evidence="1">
        <name>Zn(2+)</name>
        <dbReference type="ChEBI" id="CHEBI:29105"/>
    </cofactor>
</comment>
<evidence type="ECO:0000259" key="6">
    <source>
        <dbReference type="Pfam" id="PF07687"/>
    </source>
</evidence>